<dbReference type="Proteomes" id="UP001180020">
    <property type="component" value="Unassembled WGS sequence"/>
</dbReference>
<dbReference type="PANTHER" id="PTHR32278">
    <property type="entry name" value="F-BOX DOMAIN-CONTAINING PROTEIN"/>
    <property type="match status" value="1"/>
</dbReference>
<dbReference type="Pfam" id="PF00646">
    <property type="entry name" value="F-box"/>
    <property type="match status" value="1"/>
</dbReference>
<dbReference type="InterPro" id="IPR025886">
    <property type="entry name" value="PP2-like"/>
</dbReference>
<reference evidence="2" key="2">
    <citation type="submission" date="2023-06" db="EMBL/GenBank/DDBJ databases">
        <authorList>
            <person name="Ma L."/>
            <person name="Liu K.-W."/>
            <person name="Li Z."/>
            <person name="Hsiao Y.-Y."/>
            <person name="Qi Y."/>
            <person name="Fu T."/>
            <person name="Tang G."/>
            <person name="Zhang D."/>
            <person name="Sun W.-H."/>
            <person name="Liu D.-K."/>
            <person name="Li Y."/>
            <person name="Chen G.-Z."/>
            <person name="Liu X.-D."/>
            <person name="Liao X.-Y."/>
            <person name="Jiang Y.-T."/>
            <person name="Yu X."/>
            <person name="Hao Y."/>
            <person name="Huang J."/>
            <person name="Zhao X.-W."/>
            <person name="Ke S."/>
            <person name="Chen Y.-Y."/>
            <person name="Wu W.-L."/>
            <person name="Hsu J.-L."/>
            <person name="Lin Y.-F."/>
            <person name="Huang M.-D."/>
            <person name="Li C.-Y."/>
            <person name="Huang L."/>
            <person name="Wang Z.-W."/>
            <person name="Zhao X."/>
            <person name="Zhong W.-Y."/>
            <person name="Peng D.-H."/>
            <person name="Ahmad S."/>
            <person name="Lan S."/>
            <person name="Zhang J.-S."/>
            <person name="Tsai W.-C."/>
            <person name="Van De Peer Y."/>
            <person name="Liu Z.-J."/>
        </authorList>
    </citation>
    <scope>NUCLEOTIDE SEQUENCE</scope>
    <source>
        <strain evidence="2">CP</strain>
        <tissue evidence="2">Leaves</tissue>
    </source>
</reference>
<dbReference type="PANTHER" id="PTHR32278:SF111">
    <property type="entry name" value="F-BOX PROTEIN PP2-B12-RELATED"/>
    <property type="match status" value="1"/>
</dbReference>
<evidence type="ECO:0000313" key="2">
    <source>
        <dbReference type="EMBL" id="KAK1309284.1"/>
    </source>
</evidence>
<dbReference type="Pfam" id="PF14299">
    <property type="entry name" value="PP2"/>
    <property type="match status" value="1"/>
</dbReference>
<dbReference type="InterPro" id="IPR001810">
    <property type="entry name" value="F-box_dom"/>
</dbReference>
<dbReference type="AlphaFoldDB" id="A0AAV9E834"/>
<dbReference type="CDD" id="cd22162">
    <property type="entry name" value="F-box_AtSKIP3-like"/>
    <property type="match status" value="1"/>
</dbReference>
<keyword evidence="3" id="KW-1185">Reference proteome</keyword>
<dbReference type="SMART" id="SM00256">
    <property type="entry name" value="FBOX"/>
    <property type="match status" value="1"/>
</dbReference>
<dbReference type="EMBL" id="JAUJYO010000009">
    <property type="protein sequence ID" value="KAK1309284.1"/>
    <property type="molecule type" value="Genomic_DNA"/>
</dbReference>
<proteinExistence type="predicted"/>
<evidence type="ECO:0000259" key="1">
    <source>
        <dbReference type="SMART" id="SM00256"/>
    </source>
</evidence>
<gene>
    <name evidence="2" type="ORF">QJS10_CPA09g02004</name>
</gene>
<dbReference type="SUPFAM" id="SSF81383">
    <property type="entry name" value="F-box domain"/>
    <property type="match status" value="1"/>
</dbReference>
<name>A0AAV9E834_ACOCL</name>
<reference evidence="2" key="1">
    <citation type="journal article" date="2023" name="Nat. Commun.">
        <title>Diploid and tetraploid genomes of Acorus and the evolution of monocots.</title>
        <authorList>
            <person name="Ma L."/>
            <person name="Liu K.W."/>
            <person name="Li Z."/>
            <person name="Hsiao Y.Y."/>
            <person name="Qi Y."/>
            <person name="Fu T."/>
            <person name="Tang G.D."/>
            <person name="Zhang D."/>
            <person name="Sun W.H."/>
            <person name="Liu D.K."/>
            <person name="Li Y."/>
            <person name="Chen G.Z."/>
            <person name="Liu X.D."/>
            <person name="Liao X.Y."/>
            <person name="Jiang Y.T."/>
            <person name="Yu X."/>
            <person name="Hao Y."/>
            <person name="Huang J."/>
            <person name="Zhao X.W."/>
            <person name="Ke S."/>
            <person name="Chen Y.Y."/>
            <person name="Wu W.L."/>
            <person name="Hsu J.L."/>
            <person name="Lin Y.F."/>
            <person name="Huang M.D."/>
            <person name="Li C.Y."/>
            <person name="Huang L."/>
            <person name="Wang Z.W."/>
            <person name="Zhao X."/>
            <person name="Zhong W.Y."/>
            <person name="Peng D.H."/>
            <person name="Ahmad S."/>
            <person name="Lan S."/>
            <person name="Zhang J.S."/>
            <person name="Tsai W.C."/>
            <person name="Van de Peer Y."/>
            <person name="Liu Z.J."/>
        </authorList>
    </citation>
    <scope>NUCLEOTIDE SEQUENCE</scope>
    <source>
        <strain evidence="2">CP</strain>
    </source>
</reference>
<dbReference type="InterPro" id="IPR036047">
    <property type="entry name" value="F-box-like_dom_sf"/>
</dbReference>
<sequence>MDGGGFGLLPEGCVSHVVSFTTPRDACRASLVSSTVRSASDSDSVWERFLPSDCVEVLSRAVEPVGFFSSKKELYFRLCRPILIDGGTESFALDRPSGKKCFMLSAREITIMWGDTPEYWTWITPLDARFSEAAELLDVCWLEIRGKMDVKILSGDTTYFAYLVFKLSDEVYGLDWPPQLSCIRFRDHALMSHNVCMHPQMTGMSDPPAGRVPRWRGDGWMEVEMGEFYVENGAEGEVDMSVTEVNGGQWKRGLIVLGIEVRPKEE</sequence>
<organism evidence="2 3">
    <name type="scientific">Acorus calamus</name>
    <name type="common">Sweet flag</name>
    <dbReference type="NCBI Taxonomy" id="4465"/>
    <lineage>
        <taxon>Eukaryota</taxon>
        <taxon>Viridiplantae</taxon>
        <taxon>Streptophyta</taxon>
        <taxon>Embryophyta</taxon>
        <taxon>Tracheophyta</taxon>
        <taxon>Spermatophyta</taxon>
        <taxon>Magnoliopsida</taxon>
        <taxon>Liliopsida</taxon>
        <taxon>Acoraceae</taxon>
        <taxon>Acorus</taxon>
    </lineage>
</organism>
<accession>A0AAV9E834</accession>
<comment type="caution">
    <text evidence="2">The sequence shown here is derived from an EMBL/GenBank/DDBJ whole genome shotgun (WGS) entry which is preliminary data.</text>
</comment>
<protein>
    <submittedName>
        <fullName evidence="2">F-box protein</fullName>
    </submittedName>
</protein>
<dbReference type="Gene3D" id="1.20.1280.50">
    <property type="match status" value="1"/>
</dbReference>
<evidence type="ECO:0000313" key="3">
    <source>
        <dbReference type="Proteomes" id="UP001180020"/>
    </source>
</evidence>
<feature type="domain" description="F-box" evidence="1">
    <location>
        <begin position="9"/>
        <end position="49"/>
    </location>
</feature>